<reference evidence="1" key="1">
    <citation type="submission" date="2021-01" db="EMBL/GenBank/DDBJ databases">
        <title>Complete genome sequence of Clostridiales bacterium R-7.</title>
        <authorList>
            <person name="Mahoney-Kurpe S.C."/>
            <person name="Palevich N."/>
            <person name="Koike S."/>
            <person name="Moon C.D."/>
            <person name="Attwood G.T."/>
        </authorList>
    </citation>
    <scope>NUCLEOTIDE SEQUENCE</scope>
    <source>
        <strain evidence="1">R-7</strain>
    </source>
</reference>
<accession>A0AC61N373</accession>
<organism evidence="1 2">
    <name type="scientific">Aristaeella hokkaidonensis</name>
    <dbReference type="NCBI Taxonomy" id="3046382"/>
    <lineage>
        <taxon>Bacteria</taxon>
        <taxon>Bacillati</taxon>
        <taxon>Bacillota</taxon>
        <taxon>Clostridia</taxon>
        <taxon>Eubacteriales</taxon>
        <taxon>Aristaeellaceae</taxon>
        <taxon>Aristaeella</taxon>
    </lineage>
</organism>
<keyword evidence="2" id="KW-1185">Reference proteome</keyword>
<evidence type="ECO:0000313" key="1">
    <source>
        <dbReference type="EMBL" id="QUC65761.1"/>
    </source>
</evidence>
<gene>
    <name evidence="1" type="ORF">JYE49_07640</name>
</gene>
<name>A0AC61N373_9FIRM</name>
<dbReference type="Proteomes" id="UP000682782">
    <property type="component" value="Chromosome"/>
</dbReference>
<evidence type="ECO:0000313" key="2">
    <source>
        <dbReference type="Proteomes" id="UP000682782"/>
    </source>
</evidence>
<protein>
    <submittedName>
        <fullName evidence="1">Uncharacterized protein</fullName>
    </submittedName>
</protein>
<sequence>MDKNGKKTLKNRLLYAIMQKQTSNYENASKNRLYTGMYHQECPYLLALTENGYKRVENNFLVWYDLCG</sequence>
<dbReference type="EMBL" id="CP068393">
    <property type="protein sequence ID" value="QUC65761.1"/>
    <property type="molecule type" value="Genomic_DNA"/>
</dbReference>
<proteinExistence type="predicted"/>